<feature type="chain" id="PRO_5014967104" evidence="1">
    <location>
        <begin position="18"/>
        <end position="99"/>
    </location>
</feature>
<protein>
    <submittedName>
        <fullName evidence="2">Putative secreted protein</fullName>
    </submittedName>
</protein>
<dbReference type="AlphaFoldDB" id="A0A2M4DHL9"/>
<name>A0A2M4DHL9_ANODA</name>
<dbReference type="EMBL" id="GGFL01012865">
    <property type="protein sequence ID" value="MBW77043.1"/>
    <property type="molecule type" value="Transcribed_RNA"/>
</dbReference>
<evidence type="ECO:0000256" key="1">
    <source>
        <dbReference type="SAM" id="SignalP"/>
    </source>
</evidence>
<sequence length="99" mass="11368">MFSWLVGFGWSTLMTSAKSVDRFLMMKGNLYQTLLDPNDYVSKVSKKERILNYFLGSSTNSDQLLTFIRTSPTEDYPRISVLSIKKCNHQVIPKKGEPQ</sequence>
<organism evidence="2">
    <name type="scientific">Anopheles darlingi</name>
    <name type="common">Mosquito</name>
    <dbReference type="NCBI Taxonomy" id="43151"/>
    <lineage>
        <taxon>Eukaryota</taxon>
        <taxon>Metazoa</taxon>
        <taxon>Ecdysozoa</taxon>
        <taxon>Arthropoda</taxon>
        <taxon>Hexapoda</taxon>
        <taxon>Insecta</taxon>
        <taxon>Pterygota</taxon>
        <taxon>Neoptera</taxon>
        <taxon>Endopterygota</taxon>
        <taxon>Diptera</taxon>
        <taxon>Nematocera</taxon>
        <taxon>Culicoidea</taxon>
        <taxon>Culicidae</taxon>
        <taxon>Anophelinae</taxon>
        <taxon>Anopheles</taxon>
    </lineage>
</organism>
<proteinExistence type="predicted"/>
<feature type="signal peptide" evidence="1">
    <location>
        <begin position="1"/>
        <end position="17"/>
    </location>
</feature>
<reference evidence="2" key="1">
    <citation type="submission" date="2018-01" db="EMBL/GenBank/DDBJ databases">
        <title>An insight into the sialome of Amazonian anophelines.</title>
        <authorList>
            <person name="Ribeiro J.M."/>
            <person name="Scarpassa V."/>
            <person name="Calvo E."/>
        </authorList>
    </citation>
    <scope>NUCLEOTIDE SEQUENCE</scope>
</reference>
<evidence type="ECO:0000313" key="2">
    <source>
        <dbReference type="EMBL" id="MBW77043.1"/>
    </source>
</evidence>
<accession>A0A2M4DHL9</accession>
<keyword evidence="1" id="KW-0732">Signal</keyword>